<dbReference type="PATRIC" id="fig|1423739.3.peg.956"/>
<dbReference type="Proteomes" id="UP000052013">
    <property type="component" value="Unassembled WGS sequence"/>
</dbReference>
<gene>
    <name evidence="1" type="ORF">FC85_GL000907</name>
</gene>
<dbReference type="Pfam" id="PF07799">
    <property type="entry name" value="DUF1643"/>
    <property type="match status" value="1"/>
</dbReference>
<dbReference type="AlphaFoldDB" id="A0A0R1S5V7"/>
<evidence type="ECO:0000313" key="2">
    <source>
        <dbReference type="Proteomes" id="UP000052013"/>
    </source>
</evidence>
<evidence type="ECO:0008006" key="3">
    <source>
        <dbReference type="Google" id="ProtNLM"/>
    </source>
</evidence>
<reference evidence="1 2" key="1">
    <citation type="journal article" date="2015" name="Genome Announc.">
        <title>Expanding the biotechnology potential of lactobacilli through comparative genomics of 213 strains and associated genera.</title>
        <authorList>
            <person name="Sun Z."/>
            <person name="Harris H.M."/>
            <person name="McCann A."/>
            <person name="Guo C."/>
            <person name="Argimon S."/>
            <person name="Zhang W."/>
            <person name="Yang X."/>
            <person name="Jeffery I.B."/>
            <person name="Cooney J.C."/>
            <person name="Kagawa T.F."/>
            <person name="Liu W."/>
            <person name="Song Y."/>
            <person name="Salvetti E."/>
            <person name="Wrobel A."/>
            <person name="Rasinkangas P."/>
            <person name="Parkhill J."/>
            <person name="Rea M.C."/>
            <person name="O'Sullivan O."/>
            <person name="Ritari J."/>
            <person name="Douillard F.P."/>
            <person name="Paul Ross R."/>
            <person name="Yang R."/>
            <person name="Briner A.E."/>
            <person name="Felis G.E."/>
            <person name="de Vos W.M."/>
            <person name="Barrangou R."/>
            <person name="Klaenhammer T.R."/>
            <person name="Caufield P.W."/>
            <person name="Cui Y."/>
            <person name="Zhang H."/>
            <person name="O'Toole P.W."/>
        </authorList>
    </citation>
    <scope>NUCLEOTIDE SEQUENCE [LARGE SCALE GENOMIC DNA]</scope>
    <source>
        <strain evidence="1 2">DSM 14421</strain>
    </source>
</reference>
<dbReference type="STRING" id="1423739.FC85_GL000907"/>
<evidence type="ECO:0000313" key="1">
    <source>
        <dbReference type="EMBL" id="KRL64397.1"/>
    </source>
</evidence>
<dbReference type="RefSeq" id="WP_057865361.1">
    <property type="nucleotide sequence ID" value="NZ_AZEY01000090.1"/>
</dbReference>
<sequence length="186" mass="20756">MEYPAGFKPIRANVTNGCRYSLEISTPKPNSQLTLFVLMMNPSVANAKNSDRTINTILNTIGNRYREVIVVNTTPVIETDSKKLKGRLSAIHQNALPNAKAVEHMVKKAQHFHFLVATGDVVKGVNDSSYIELMNRIDYLTTGDGLYVVKLTQHGYGGHPLYKPKAMIENLTHVRKADAQWHLKAV</sequence>
<accession>A0A0R1S5V7</accession>
<comment type="caution">
    <text evidence="1">The sequence shown here is derived from an EMBL/GenBank/DDBJ whole genome shotgun (WGS) entry which is preliminary data.</text>
</comment>
<protein>
    <recommendedName>
        <fullName evidence="3">DUF1643 domain-containing protein</fullName>
    </recommendedName>
</protein>
<name>A0A0R1S5V7_9LACO</name>
<organism evidence="1 2">
    <name type="scientific">Lentilactobacillus diolivorans DSM 14421</name>
    <dbReference type="NCBI Taxonomy" id="1423739"/>
    <lineage>
        <taxon>Bacteria</taxon>
        <taxon>Bacillati</taxon>
        <taxon>Bacillota</taxon>
        <taxon>Bacilli</taxon>
        <taxon>Lactobacillales</taxon>
        <taxon>Lactobacillaceae</taxon>
        <taxon>Lentilactobacillus</taxon>
    </lineage>
</organism>
<proteinExistence type="predicted"/>
<dbReference type="InterPro" id="IPR012441">
    <property type="entry name" value="DUF1643"/>
</dbReference>
<dbReference type="EMBL" id="AZEY01000090">
    <property type="protein sequence ID" value="KRL64397.1"/>
    <property type="molecule type" value="Genomic_DNA"/>
</dbReference>